<keyword evidence="1" id="KW-0805">Transcription regulation</keyword>
<dbReference type="InterPro" id="IPR036388">
    <property type="entry name" value="WH-like_DNA-bd_sf"/>
</dbReference>
<evidence type="ECO:0000256" key="3">
    <source>
        <dbReference type="ARBA" id="ARBA00023163"/>
    </source>
</evidence>
<dbReference type="Pfam" id="PF07729">
    <property type="entry name" value="FCD"/>
    <property type="match status" value="1"/>
</dbReference>
<dbReference type="GO" id="GO:0003700">
    <property type="term" value="F:DNA-binding transcription factor activity"/>
    <property type="evidence" value="ECO:0007669"/>
    <property type="project" value="InterPro"/>
</dbReference>
<organism evidence="5 6">
    <name type="scientific">Grimontia hollisae</name>
    <name type="common">Vibrio hollisae</name>
    <dbReference type="NCBI Taxonomy" id="673"/>
    <lineage>
        <taxon>Bacteria</taxon>
        <taxon>Pseudomonadati</taxon>
        <taxon>Pseudomonadota</taxon>
        <taxon>Gammaproteobacteria</taxon>
        <taxon>Vibrionales</taxon>
        <taxon>Vibrionaceae</taxon>
        <taxon>Grimontia</taxon>
    </lineage>
</organism>
<dbReference type="RefSeq" id="WP_005504555.1">
    <property type="nucleotide sequence ID" value="NZ_CABMOB010000001.1"/>
</dbReference>
<dbReference type="Gene3D" id="1.10.10.10">
    <property type="entry name" value="Winged helix-like DNA-binding domain superfamily/Winged helix DNA-binding domain"/>
    <property type="match status" value="1"/>
</dbReference>
<keyword evidence="3" id="KW-0804">Transcription</keyword>
<dbReference type="SUPFAM" id="SSF48008">
    <property type="entry name" value="GntR ligand-binding domain-like"/>
    <property type="match status" value="1"/>
</dbReference>
<evidence type="ECO:0000313" key="6">
    <source>
        <dbReference type="Proteomes" id="UP000254512"/>
    </source>
</evidence>
<proteinExistence type="predicted"/>
<keyword evidence="2" id="KW-0238">DNA-binding</keyword>
<name>A0A377J7U3_GRIHO</name>
<dbReference type="GO" id="GO:0003677">
    <property type="term" value="F:DNA binding"/>
    <property type="evidence" value="ECO:0007669"/>
    <property type="project" value="UniProtKB-KW"/>
</dbReference>
<dbReference type="PROSITE" id="PS50949">
    <property type="entry name" value="HTH_GNTR"/>
    <property type="match status" value="1"/>
</dbReference>
<dbReference type="InterPro" id="IPR000524">
    <property type="entry name" value="Tscrpt_reg_HTH_GntR"/>
</dbReference>
<accession>A0A377J7U3</accession>
<feature type="domain" description="HTH gntR-type" evidence="4">
    <location>
        <begin position="10"/>
        <end position="77"/>
    </location>
</feature>
<dbReference type="STRING" id="673.AL542_00365"/>
<sequence>MKTNSQPLKTPRYVLIKETIRNAIESKQIAAGQILLEFPLSKLFHTSRVPVRQALELLHTEGLIKKLDGRGYLVTNGKDNPPAIRKQLNESNLGLDHNVDLFDNRTPSEKIFSAVESAITDCIAFGHFRIVETDLIKYFGVSSTVSRQVLLKLKDMGLVEKADNSHWVSGPLTSQSVTEYYDLRILLEPAALRRSIPHLRKSELLEMRSKLVALLTGSSQPLISDIESIERDLHSKCLSHSGNSKLIKIVNQSQIPLVVNHNFYKFFGTSNCKKSISEHLDILNHLINNDIEAAAESLEVHLKSAKLRTSQRLKSLAVCPEPNLPPYIKRIV</sequence>
<reference evidence="5 6" key="1">
    <citation type="submission" date="2018-06" db="EMBL/GenBank/DDBJ databases">
        <authorList>
            <consortium name="Pathogen Informatics"/>
            <person name="Doyle S."/>
        </authorList>
    </citation>
    <scope>NUCLEOTIDE SEQUENCE [LARGE SCALE GENOMIC DNA]</scope>
    <source>
        <strain evidence="5 6">NCTC11645</strain>
    </source>
</reference>
<evidence type="ECO:0000313" key="5">
    <source>
        <dbReference type="EMBL" id="STO98354.1"/>
    </source>
</evidence>
<dbReference type="SMART" id="SM00345">
    <property type="entry name" value="HTH_GNTR"/>
    <property type="match status" value="1"/>
</dbReference>
<dbReference type="SMART" id="SM00895">
    <property type="entry name" value="FCD"/>
    <property type="match status" value="1"/>
</dbReference>
<dbReference type="SUPFAM" id="SSF46785">
    <property type="entry name" value="Winged helix' DNA-binding domain"/>
    <property type="match status" value="2"/>
</dbReference>
<dbReference type="Gene3D" id="1.20.120.530">
    <property type="entry name" value="GntR ligand-binding domain-like"/>
    <property type="match status" value="1"/>
</dbReference>
<dbReference type="Proteomes" id="UP000254512">
    <property type="component" value="Unassembled WGS sequence"/>
</dbReference>
<evidence type="ECO:0000256" key="1">
    <source>
        <dbReference type="ARBA" id="ARBA00023015"/>
    </source>
</evidence>
<dbReference type="PANTHER" id="PTHR43537:SF5">
    <property type="entry name" value="UXU OPERON TRANSCRIPTIONAL REGULATOR"/>
    <property type="match status" value="1"/>
</dbReference>
<dbReference type="GeneID" id="58894322"/>
<dbReference type="PANTHER" id="PTHR43537">
    <property type="entry name" value="TRANSCRIPTIONAL REGULATOR, GNTR FAMILY"/>
    <property type="match status" value="1"/>
</dbReference>
<dbReference type="EMBL" id="UGHD01000003">
    <property type="protein sequence ID" value="STO98354.1"/>
    <property type="molecule type" value="Genomic_DNA"/>
</dbReference>
<evidence type="ECO:0000259" key="4">
    <source>
        <dbReference type="PROSITE" id="PS50949"/>
    </source>
</evidence>
<protein>
    <submittedName>
        <fullName evidence="5">Transcriptional regulator NanR</fullName>
    </submittedName>
</protein>
<dbReference type="CDD" id="cd07377">
    <property type="entry name" value="WHTH_GntR"/>
    <property type="match status" value="1"/>
</dbReference>
<dbReference type="Pfam" id="PF00392">
    <property type="entry name" value="GntR"/>
    <property type="match status" value="1"/>
</dbReference>
<gene>
    <name evidence="5" type="ORF">NCTC11645_03339</name>
</gene>
<dbReference type="InterPro" id="IPR011711">
    <property type="entry name" value="GntR_C"/>
</dbReference>
<dbReference type="InterPro" id="IPR036390">
    <property type="entry name" value="WH_DNA-bd_sf"/>
</dbReference>
<dbReference type="InterPro" id="IPR008920">
    <property type="entry name" value="TF_FadR/GntR_C"/>
</dbReference>
<dbReference type="AlphaFoldDB" id="A0A377J7U3"/>
<evidence type="ECO:0000256" key="2">
    <source>
        <dbReference type="ARBA" id="ARBA00023125"/>
    </source>
</evidence>